<accession>D8LRX8</accession>
<dbReference type="Gene3D" id="3.80.10.10">
    <property type="entry name" value="Ribonuclease Inhibitor"/>
    <property type="match status" value="1"/>
</dbReference>
<dbReference type="SUPFAM" id="SSF52047">
    <property type="entry name" value="RNI-like"/>
    <property type="match status" value="1"/>
</dbReference>
<dbReference type="EMBL" id="FN649731">
    <property type="protein sequence ID" value="CBN73895.1"/>
    <property type="molecule type" value="Genomic_DNA"/>
</dbReference>
<proteinExistence type="predicted"/>
<dbReference type="InParanoid" id="D8LRX8"/>
<protein>
    <submittedName>
        <fullName evidence="1">Uncharacterized protein</fullName>
    </submittedName>
</protein>
<dbReference type="InterPro" id="IPR032675">
    <property type="entry name" value="LRR_dom_sf"/>
</dbReference>
<dbReference type="EMBL" id="FN648926">
    <property type="protein sequence ID" value="CBN73895.1"/>
    <property type="molecule type" value="Genomic_DNA"/>
</dbReference>
<dbReference type="Proteomes" id="UP000002630">
    <property type="component" value="Linkage Group LG06"/>
</dbReference>
<dbReference type="AlphaFoldDB" id="D8LRX8"/>
<evidence type="ECO:0000313" key="2">
    <source>
        <dbReference type="Proteomes" id="UP000002630"/>
    </source>
</evidence>
<reference evidence="1 2" key="1">
    <citation type="journal article" date="2010" name="Nature">
        <title>The Ectocarpus genome and the independent evolution of multicellularity in brown algae.</title>
        <authorList>
            <person name="Cock J.M."/>
            <person name="Sterck L."/>
            <person name="Rouze P."/>
            <person name="Scornet D."/>
            <person name="Allen A.E."/>
            <person name="Amoutzias G."/>
            <person name="Anthouard V."/>
            <person name="Artiguenave F."/>
            <person name="Aury J.M."/>
            <person name="Badger J.H."/>
            <person name="Beszteri B."/>
            <person name="Billiau K."/>
            <person name="Bonnet E."/>
            <person name="Bothwell J.H."/>
            <person name="Bowler C."/>
            <person name="Boyen C."/>
            <person name="Brownlee C."/>
            <person name="Carrano C.J."/>
            <person name="Charrier B."/>
            <person name="Cho G.Y."/>
            <person name="Coelho S.M."/>
            <person name="Collen J."/>
            <person name="Corre E."/>
            <person name="Da Silva C."/>
            <person name="Delage L."/>
            <person name="Delaroque N."/>
            <person name="Dittami S.M."/>
            <person name="Doulbeau S."/>
            <person name="Elias M."/>
            <person name="Farnham G."/>
            <person name="Gachon C.M."/>
            <person name="Gschloessl B."/>
            <person name="Heesch S."/>
            <person name="Jabbari K."/>
            <person name="Jubin C."/>
            <person name="Kawai H."/>
            <person name="Kimura K."/>
            <person name="Kloareg B."/>
            <person name="Kupper F.C."/>
            <person name="Lang D."/>
            <person name="Le Bail A."/>
            <person name="Leblanc C."/>
            <person name="Lerouge P."/>
            <person name="Lohr M."/>
            <person name="Lopez P.J."/>
            <person name="Martens C."/>
            <person name="Maumus F."/>
            <person name="Michel G."/>
            <person name="Miranda-Saavedra D."/>
            <person name="Morales J."/>
            <person name="Moreau H."/>
            <person name="Motomura T."/>
            <person name="Nagasato C."/>
            <person name="Napoli C.A."/>
            <person name="Nelson D.R."/>
            <person name="Nyvall-Collen P."/>
            <person name="Peters A.F."/>
            <person name="Pommier C."/>
            <person name="Potin P."/>
            <person name="Poulain J."/>
            <person name="Quesneville H."/>
            <person name="Read B."/>
            <person name="Rensing S.A."/>
            <person name="Ritter A."/>
            <person name="Rousvoal S."/>
            <person name="Samanta M."/>
            <person name="Samson G."/>
            <person name="Schroeder D.C."/>
            <person name="Segurens B."/>
            <person name="Strittmatter M."/>
            <person name="Tonon T."/>
            <person name="Tregear J.W."/>
            <person name="Valentin K."/>
            <person name="von Dassow P."/>
            <person name="Yamagishi T."/>
            <person name="Van de Peer Y."/>
            <person name="Wincker P."/>
        </authorList>
    </citation>
    <scope>NUCLEOTIDE SEQUENCE [LARGE SCALE GENOMIC DNA]</scope>
    <source>
        <strain evidence="2">Ec32 / CCAP1310/4</strain>
    </source>
</reference>
<evidence type="ECO:0000313" key="1">
    <source>
        <dbReference type="EMBL" id="CBN73895.1"/>
    </source>
</evidence>
<sequence>MAVQSMINPGLVQTLHFGGCMGGEEGMKALANVLLKCEKLSDFQLSDTEVDATSVINSLASSASVSNGLLECLAFYGNSVNGDELAKVIKTKEDGTEHVQNALVALASSSPKMMSLNLGGCGFDVCLSFRGKTIGPNAYPLFFSGVKC</sequence>
<gene>
    <name evidence="1" type="ORF">Esi_0007_0239</name>
</gene>
<keyword evidence="2" id="KW-1185">Reference proteome</keyword>
<organism evidence="1 2">
    <name type="scientific">Ectocarpus siliculosus</name>
    <name type="common">Brown alga</name>
    <name type="synonym">Conferva siliculosa</name>
    <dbReference type="NCBI Taxonomy" id="2880"/>
    <lineage>
        <taxon>Eukaryota</taxon>
        <taxon>Sar</taxon>
        <taxon>Stramenopiles</taxon>
        <taxon>Ochrophyta</taxon>
        <taxon>PX clade</taxon>
        <taxon>Phaeophyceae</taxon>
        <taxon>Ectocarpales</taxon>
        <taxon>Ectocarpaceae</taxon>
        <taxon>Ectocarpus</taxon>
    </lineage>
</organism>
<name>D8LRX8_ECTSI</name>